<evidence type="ECO:0000313" key="8">
    <source>
        <dbReference type="EMBL" id="KXZ54137.1"/>
    </source>
</evidence>
<sequence>MVQTAECSEGGCGDAAGDSSGPALRVTDTGVPTTVLASPFCDSAGVVPGNSGDSAGGCSRSDLPEGPSVPGTDDGNLVYSAGSACNAGEEAGTAAASGAASAEADGDDADSPPASVPAPPAEQQLIVAVKRVPLGWNQERELMQLHRCQQCPFIVRLFGFVEDGTEHCSYVMEWAEGGDLGAMLASLKDRRGANKQRLLMSEASARYYFACLLLALDFMHSNGLLHRDIKPSNLLLTSDGTAKLADLGFTVALDANGTTVGCCGTTGYIAPEVYAYGSANGRRAYGVPADIWSAGATLFQILTGNVVTDSHEEVLKKGWRPPTHPHFSKPLQDLLNRMLAPKPTARPQSAASIMRHAWFAGFDWQALREGRMNAPYVPRDRRRTGQVAHGLFALAPGSTAGGSASSAFTGAAGSSGGPPTASPGGKRLPTVMERAPSQPTAQEGDPVVQRSAMSGRDEGSVKHGREGLLRDAPSFETVLPTVPAAEANASAFGPAAVPVAVAPDSSCSGPQGGSHAGHHGEEGRHHGGLTVRFAMGVAECA</sequence>
<name>A0A150GW65_GONPE</name>
<evidence type="ECO:0000256" key="6">
    <source>
        <dbReference type="SAM" id="MobiDB-lite"/>
    </source>
</evidence>
<keyword evidence="3" id="KW-0547">Nucleotide-binding</keyword>
<feature type="compositionally biased region" description="Low complexity" evidence="6">
    <location>
        <begin position="398"/>
        <end position="425"/>
    </location>
</feature>
<reference evidence="9" key="1">
    <citation type="journal article" date="2016" name="Nat. Commun.">
        <title>The Gonium pectorale genome demonstrates co-option of cell cycle regulation during the evolution of multicellularity.</title>
        <authorList>
            <person name="Hanschen E.R."/>
            <person name="Marriage T.N."/>
            <person name="Ferris P.J."/>
            <person name="Hamaji T."/>
            <person name="Toyoda A."/>
            <person name="Fujiyama A."/>
            <person name="Neme R."/>
            <person name="Noguchi H."/>
            <person name="Minakuchi Y."/>
            <person name="Suzuki M."/>
            <person name="Kawai-Toyooka H."/>
            <person name="Smith D.R."/>
            <person name="Sparks H."/>
            <person name="Anderson J."/>
            <person name="Bakaric R."/>
            <person name="Luria V."/>
            <person name="Karger A."/>
            <person name="Kirschner M.W."/>
            <person name="Durand P.M."/>
            <person name="Michod R.E."/>
            <person name="Nozaki H."/>
            <person name="Olson B.J."/>
        </authorList>
    </citation>
    <scope>NUCLEOTIDE SEQUENCE [LARGE SCALE GENOMIC DNA]</scope>
    <source>
        <strain evidence="9">NIES-2863</strain>
    </source>
</reference>
<keyword evidence="2" id="KW-0808">Transferase</keyword>
<feature type="region of interest" description="Disordered" evidence="6">
    <location>
        <begin position="398"/>
        <end position="469"/>
    </location>
</feature>
<evidence type="ECO:0000256" key="3">
    <source>
        <dbReference type="ARBA" id="ARBA00022741"/>
    </source>
</evidence>
<dbReference type="Pfam" id="PF00069">
    <property type="entry name" value="Pkinase"/>
    <property type="match status" value="1"/>
</dbReference>
<protein>
    <recommendedName>
        <fullName evidence="7">Protein kinase domain-containing protein</fullName>
    </recommendedName>
</protein>
<gene>
    <name evidence="8" type="ORF">GPECTOR_5g237</name>
</gene>
<comment type="caution">
    <text evidence="8">The sequence shown here is derived from an EMBL/GenBank/DDBJ whole genome shotgun (WGS) entry which is preliminary data.</text>
</comment>
<feature type="region of interest" description="Disordered" evidence="6">
    <location>
        <begin position="503"/>
        <end position="524"/>
    </location>
</feature>
<organism evidence="8 9">
    <name type="scientific">Gonium pectorale</name>
    <name type="common">Green alga</name>
    <dbReference type="NCBI Taxonomy" id="33097"/>
    <lineage>
        <taxon>Eukaryota</taxon>
        <taxon>Viridiplantae</taxon>
        <taxon>Chlorophyta</taxon>
        <taxon>core chlorophytes</taxon>
        <taxon>Chlorophyceae</taxon>
        <taxon>CS clade</taxon>
        <taxon>Chlamydomonadales</taxon>
        <taxon>Volvocaceae</taxon>
        <taxon>Gonium</taxon>
    </lineage>
</organism>
<feature type="region of interest" description="Disordered" evidence="6">
    <location>
        <begin position="1"/>
        <end position="27"/>
    </location>
</feature>
<keyword evidence="9" id="KW-1185">Reference proteome</keyword>
<keyword evidence="1" id="KW-0723">Serine/threonine-protein kinase</keyword>
<dbReference type="OrthoDB" id="4062651at2759"/>
<dbReference type="PROSITE" id="PS00108">
    <property type="entry name" value="PROTEIN_KINASE_ST"/>
    <property type="match status" value="1"/>
</dbReference>
<keyword evidence="4" id="KW-0418">Kinase</keyword>
<dbReference type="STRING" id="33097.A0A150GW65"/>
<evidence type="ECO:0000313" key="9">
    <source>
        <dbReference type="Proteomes" id="UP000075714"/>
    </source>
</evidence>
<feature type="domain" description="Protein kinase" evidence="7">
    <location>
        <begin position="79"/>
        <end position="359"/>
    </location>
</feature>
<dbReference type="GO" id="GO:0004674">
    <property type="term" value="F:protein serine/threonine kinase activity"/>
    <property type="evidence" value="ECO:0007669"/>
    <property type="project" value="UniProtKB-KW"/>
</dbReference>
<dbReference type="InterPro" id="IPR008271">
    <property type="entry name" value="Ser/Thr_kinase_AS"/>
</dbReference>
<dbReference type="SUPFAM" id="SSF56112">
    <property type="entry name" value="Protein kinase-like (PK-like)"/>
    <property type="match status" value="1"/>
</dbReference>
<dbReference type="InterPro" id="IPR011009">
    <property type="entry name" value="Kinase-like_dom_sf"/>
</dbReference>
<proteinExistence type="predicted"/>
<feature type="compositionally biased region" description="Low complexity" evidence="6">
    <location>
        <begin position="1"/>
        <end position="21"/>
    </location>
</feature>
<dbReference type="Gene3D" id="1.10.510.10">
    <property type="entry name" value="Transferase(Phosphotransferase) domain 1"/>
    <property type="match status" value="1"/>
</dbReference>
<dbReference type="PANTHER" id="PTHR24353">
    <property type="entry name" value="CYCLIC NUCLEOTIDE-DEPENDENT PROTEIN KINASE"/>
    <property type="match status" value="1"/>
</dbReference>
<dbReference type="PROSITE" id="PS50011">
    <property type="entry name" value="PROTEIN_KINASE_DOM"/>
    <property type="match status" value="1"/>
</dbReference>
<dbReference type="SMART" id="SM00220">
    <property type="entry name" value="S_TKc"/>
    <property type="match status" value="1"/>
</dbReference>
<feature type="region of interest" description="Disordered" evidence="6">
    <location>
        <begin position="96"/>
        <end position="121"/>
    </location>
</feature>
<evidence type="ECO:0000259" key="7">
    <source>
        <dbReference type="PROSITE" id="PS50011"/>
    </source>
</evidence>
<accession>A0A150GW65</accession>
<dbReference type="AlphaFoldDB" id="A0A150GW65"/>
<feature type="compositionally biased region" description="Basic and acidic residues" evidence="6">
    <location>
        <begin position="455"/>
        <end position="469"/>
    </location>
</feature>
<dbReference type="EMBL" id="LSYV01000006">
    <property type="protein sequence ID" value="KXZ54137.1"/>
    <property type="molecule type" value="Genomic_DNA"/>
</dbReference>
<dbReference type="InterPro" id="IPR000719">
    <property type="entry name" value="Prot_kinase_dom"/>
</dbReference>
<dbReference type="PANTHER" id="PTHR24353:SF147">
    <property type="entry name" value="CGMP-DEPENDENT SERINE_THREONIN PROTEIN KINASE-RELATED"/>
    <property type="match status" value="1"/>
</dbReference>
<dbReference type="Proteomes" id="UP000075714">
    <property type="component" value="Unassembled WGS sequence"/>
</dbReference>
<evidence type="ECO:0000256" key="2">
    <source>
        <dbReference type="ARBA" id="ARBA00022679"/>
    </source>
</evidence>
<evidence type="ECO:0000256" key="4">
    <source>
        <dbReference type="ARBA" id="ARBA00022777"/>
    </source>
</evidence>
<feature type="region of interest" description="Disordered" evidence="6">
    <location>
        <begin position="51"/>
        <end position="75"/>
    </location>
</feature>
<dbReference type="GO" id="GO:0005524">
    <property type="term" value="F:ATP binding"/>
    <property type="evidence" value="ECO:0007669"/>
    <property type="project" value="UniProtKB-KW"/>
</dbReference>
<evidence type="ECO:0000256" key="5">
    <source>
        <dbReference type="ARBA" id="ARBA00022840"/>
    </source>
</evidence>
<evidence type="ECO:0000256" key="1">
    <source>
        <dbReference type="ARBA" id="ARBA00022527"/>
    </source>
</evidence>
<keyword evidence="5" id="KW-0067">ATP-binding</keyword>